<evidence type="ECO:0008006" key="3">
    <source>
        <dbReference type="Google" id="ProtNLM"/>
    </source>
</evidence>
<sequence length="116" mass="12125">MWQEMFKGGSLWGGLISGGISQLQDTRSFFNGEMEKSRYAVKTSENVTGAIGIMAGIEYGAMAGTAVLPGVGTVVGSVVGGLLGNSLGRKVGNEAGKMLVNNRFANNVAHKMEEII</sequence>
<evidence type="ECO:0000313" key="1">
    <source>
        <dbReference type="EMBL" id="MFD2662000.1"/>
    </source>
</evidence>
<gene>
    <name evidence="1" type="ORF">ACFSW5_17225</name>
</gene>
<organism evidence="1 2">
    <name type="scientific">Paenibacillus thailandensis</name>
    <dbReference type="NCBI Taxonomy" id="393250"/>
    <lineage>
        <taxon>Bacteria</taxon>
        <taxon>Bacillati</taxon>
        <taxon>Bacillota</taxon>
        <taxon>Bacilli</taxon>
        <taxon>Bacillales</taxon>
        <taxon>Paenibacillaceae</taxon>
        <taxon>Paenibacillus</taxon>
    </lineage>
</organism>
<protein>
    <recommendedName>
        <fullName evidence="3">Glycine zipper domain-containing protein</fullName>
    </recommendedName>
</protein>
<proteinExistence type="predicted"/>
<dbReference type="PANTHER" id="PTHR21525">
    <property type="entry name" value="MOTILE SPERM PROTEIN"/>
    <property type="match status" value="1"/>
</dbReference>
<reference evidence="2" key="1">
    <citation type="journal article" date="2019" name="Int. J. Syst. Evol. Microbiol.">
        <title>The Global Catalogue of Microorganisms (GCM) 10K type strain sequencing project: providing services to taxonomists for standard genome sequencing and annotation.</title>
        <authorList>
            <consortium name="The Broad Institute Genomics Platform"/>
            <consortium name="The Broad Institute Genome Sequencing Center for Infectious Disease"/>
            <person name="Wu L."/>
            <person name="Ma J."/>
        </authorList>
    </citation>
    <scope>NUCLEOTIDE SEQUENCE [LARGE SCALE GENOMIC DNA]</scope>
    <source>
        <strain evidence="2">TISTR 1827</strain>
    </source>
</reference>
<comment type="caution">
    <text evidence="1">The sequence shown here is derived from an EMBL/GenBank/DDBJ whole genome shotgun (WGS) entry which is preliminary data.</text>
</comment>
<evidence type="ECO:0000313" key="2">
    <source>
        <dbReference type="Proteomes" id="UP001597493"/>
    </source>
</evidence>
<dbReference type="RefSeq" id="WP_379275653.1">
    <property type="nucleotide sequence ID" value="NZ_JBHUGT010000029.1"/>
</dbReference>
<dbReference type="EMBL" id="JBHUMY010000020">
    <property type="protein sequence ID" value="MFD2662000.1"/>
    <property type="molecule type" value="Genomic_DNA"/>
</dbReference>
<dbReference type="PANTHER" id="PTHR21525:SF9">
    <property type="entry name" value="CHANNEL_COLICIN DOMAIN-CONTAINING PROTEIN"/>
    <property type="match status" value="1"/>
</dbReference>
<name>A0ABW5R0Y9_9BACL</name>
<accession>A0ABW5R0Y9</accession>
<keyword evidence="2" id="KW-1185">Reference proteome</keyword>
<dbReference type="Proteomes" id="UP001597493">
    <property type="component" value="Unassembled WGS sequence"/>
</dbReference>